<name>A0A4C1V0B8_EUMVA</name>
<dbReference type="EMBL" id="BGZK01000246">
    <property type="protein sequence ID" value="GBP31484.1"/>
    <property type="molecule type" value="Genomic_DNA"/>
</dbReference>
<proteinExistence type="predicted"/>
<evidence type="ECO:0000313" key="2">
    <source>
        <dbReference type="Proteomes" id="UP000299102"/>
    </source>
</evidence>
<reference evidence="1 2" key="1">
    <citation type="journal article" date="2019" name="Commun. Biol.">
        <title>The bagworm genome reveals a unique fibroin gene that provides high tensile strength.</title>
        <authorList>
            <person name="Kono N."/>
            <person name="Nakamura H."/>
            <person name="Ohtoshi R."/>
            <person name="Tomita M."/>
            <person name="Numata K."/>
            <person name="Arakawa K."/>
        </authorList>
    </citation>
    <scope>NUCLEOTIDE SEQUENCE [LARGE SCALE GENOMIC DNA]</scope>
</reference>
<organism evidence="1 2">
    <name type="scientific">Eumeta variegata</name>
    <name type="common">Bagworm moth</name>
    <name type="synonym">Eumeta japonica</name>
    <dbReference type="NCBI Taxonomy" id="151549"/>
    <lineage>
        <taxon>Eukaryota</taxon>
        <taxon>Metazoa</taxon>
        <taxon>Ecdysozoa</taxon>
        <taxon>Arthropoda</taxon>
        <taxon>Hexapoda</taxon>
        <taxon>Insecta</taxon>
        <taxon>Pterygota</taxon>
        <taxon>Neoptera</taxon>
        <taxon>Endopterygota</taxon>
        <taxon>Lepidoptera</taxon>
        <taxon>Glossata</taxon>
        <taxon>Ditrysia</taxon>
        <taxon>Tineoidea</taxon>
        <taxon>Psychidae</taxon>
        <taxon>Oiketicinae</taxon>
        <taxon>Eumeta</taxon>
    </lineage>
</organism>
<protein>
    <submittedName>
        <fullName evidence="1">Uncharacterized protein</fullName>
    </submittedName>
</protein>
<accession>A0A4C1V0B8</accession>
<dbReference type="Proteomes" id="UP000299102">
    <property type="component" value="Unassembled WGS sequence"/>
</dbReference>
<gene>
    <name evidence="1" type="ORF">EVAR_17975_1</name>
</gene>
<sequence>MWFQQDGCQRTMLAPFENISMKSFRKVDQTVWSNLWRAFTGLESIGLGASVFKGNRSGPNLQQLANNSWYHEGFVTAYSITETN</sequence>
<dbReference type="AlphaFoldDB" id="A0A4C1V0B8"/>
<comment type="caution">
    <text evidence="1">The sequence shown here is derived from an EMBL/GenBank/DDBJ whole genome shotgun (WGS) entry which is preliminary data.</text>
</comment>
<evidence type="ECO:0000313" key="1">
    <source>
        <dbReference type="EMBL" id="GBP31484.1"/>
    </source>
</evidence>
<keyword evidence="2" id="KW-1185">Reference proteome</keyword>